<keyword evidence="3" id="KW-1185">Reference proteome</keyword>
<dbReference type="Proteomes" id="UP000037923">
    <property type="component" value="Unassembled WGS sequence"/>
</dbReference>
<dbReference type="OrthoDB" id="63070at2759"/>
<evidence type="ECO:0000313" key="3">
    <source>
        <dbReference type="Proteomes" id="UP000037923"/>
    </source>
</evidence>
<dbReference type="EMBL" id="LGTL01000014">
    <property type="protein sequence ID" value="KPA78171.1"/>
    <property type="molecule type" value="Genomic_DNA"/>
</dbReference>
<dbReference type="GeneID" id="26906632"/>
<gene>
    <name evidence="2" type="ORF">ABB37_06343</name>
</gene>
<proteinExistence type="predicted"/>
<protein>
    <recommendedName>
        <fullName evidence="4">Guanine nucleotide-binding protein subunit beta-like protein</fullName>
    </recommendedName>
</protein>
<evidence type="ECO:0000256" key="1">
    <source>
        <dbReference type="SAM" id="MobiDB-lite"/>
    </source>
</evidence>
<reference evidence="2 3" key="1">
    <citation type="submission" date="2015-07" db="EMBL/GenBank/DDBJ databases">
        <title>High-quality genome of monoxenous trypanosomatid Leptomonas pyrrhocoris.</title>
        <authorList>
            <person name="Flegontov P."/>
            <person name="Butenko A."/>
            <person name="Firsov S."/>
            <person name="Vlcek C."/>
            <person name="Logacheva M.D."/>
            <person name="Field M."/>
            <person name="Filatov D."/>
            <person name="Flegontova O."/>
            <person name="Gerasimov E."/>
            <person name="Jackson A.P."/>
            <person name="Kelly S."/>
            <person name="Opperdoes F."/>
            <person name="O'Reilly A."/>
            <person name="Votypka J."/>
            <person name="Yurchenko V."/>
            <person name="Lukes J."/>
        </authorList>
    </citation>
    <scope>NUCLEOTIDE SEQUENCE [LARGE SCALE GENOMIC DNA]</scope>
    <source>
        <strain evidence="2">H10</strain>
    </source>
</reference>
<accession>A0A0N1J4M3</accession>
<sequence length="477" mass="49520">MLRRVAFADLPRAPRSVRVLHHTSGGVVIAAVAYDPTPTLTPTSPSPPPPPGPLFFSVVEMPAPNERGLPLRVVHVRVPQPSTAVNSLTLLRSADGEDVYLVVQAVEAVPTPPQTQFGVSPKSVTTYVYRRQVVKVEAAGADADRDGDAEGEWSQAENGNVEGADLVSSPVSAGAAGSGQGNGTAHTAGVRIRYQRLPRTVADADGPLWTAATAFSAAETPIFGASAQAAAPAAGTGSVALVTASAAVAASSSANQLQLWCLTGTRLALAATYQIPALSGFPISQILTVPGTQDAVLLRCHNSVVEVDVAALRSGCAHYPHIVTTNALLTRAWRLSPHDRLTSCDTKDALLYAGTEAGDVVAWDLRTPTSSAANAQPLTSRSIGVPITGLYAPYATGFITCDASGGVRDWVERGDMAEEDMHEGTNDGAAASSQFPYCSRVPVESPNGLEGCVAMEGHDNFAAVVTEGGRLSLYFCS</sequence>
<dbReference type="OMA" id="EMAAPNE"/>
<name>A0A0N1J4M3_LEPPY</name>
<feature type="region of interest" description="Disordered" evidence="1">
    <location>
        <begin position="140"/>
        <end position="159"/>
    </location>
</feature>
<dbReference type="RefSeq" id="XP_015656610.1">
    <property type="nucleotide sequence ID" value="XM_015804632.1"/>
</dbReference>
<comment type="caution">
    <text evidence="2">The sequence shown here is derived from an EMBL/GenBank/DDBJ whole genome shotgun (WGS) entry which is preliminary data.</text>
</comment>
<dbReference type="AlphaFoldDB" id="A0A0N1J4M3"/>
<evidence type="ECO:0008006" key="4">
    <source>
        <dbReference type="Google" id="ProtNLM"/>
    </source>
</evidence>
<organism evidence="2 3">
    <name type="scientific">Leptomonas pyrrhocoris</name>
    <name type="common">Firebug parasite</name>
    <dbReference type="NCBI Taxonomy" id="157538"/>
    <lineage>
        <taxon>Eukaryota</taxon>
        <taxon>Discoba</taxon>
        <taxon>Euglenozoa</taxon>
        <taxon>Kinetoplastea</taxon>
        <taxon>Metakinetoplastina</taxon>
        <taxon>Trypanosomatida</taxon>
        <taxon>Trypanosomatidae</taxon>
        <taxon>Leishmaniinae</taxon>
        <taxon>Leptomonas</taxon>
    </lineage>
</organism>
<dbReference type="VEuPathDB" id="TriTrypDB:LpyrH10_14_0580"/>
<evidence type="ECO:0000313" key="2">
    <source>
        <dbReference type="EMBL" id="KPA78171.1"/>
    </source>
</evidence>